<reference evidence="1" key="2">
    <citation type="submission" date="2019-03" db="EMBL/GenBank/DDBJ databases">
        <authorList>
            <person name="Lee H.-H."/>
            <person name="Tsai I.J."/>
        </authorList>
    </citation>
    <scope>NUCLEOTIDE SEQUENCE</scope>
    <source>
        <strain evidence="1">BCRC 35384</strain>
    </source>
</reference>
<evidence type="ECO:0000313" key="1">
    <source>
        <dbReference type="EMBL" id="QEG56995.1"/>
    </source>
</evidence>
<keyword evidence="1" id="KW-0496">Mitochondrion</keyword>
<name>A0A5B9RJR2_9AGAM</name>
<organism evidence="1">
    <name type="scientific">Porodaedalea pini</name>
    <dbReference type="NCBI Taxonomy" id="108901"/>
    <lineage>
        <taxon>Eukaryota</taxon>
        <taxon>Fungi</taxon>
        <taxon>Dikarya</taxon>
        <taxon>Basidiomycota</taxon>
        <taxon>Agaricomycotina</taxon>
        <taxon>Agaricomycetes</taxon>
        <taxon>Hymenochaetales</taxon>
        <taxon>Hymenochaetaceae</taxon>
        <taxon>Porodaedalea</taxon>
    </lineage>
</organism>
<protein>
    <submittedName>
        <fullName evidence="1">Uncharacterized protein</fullName>
    </submittedName>
</protein>
<gene>
    <name evidence="1" type="ORF">PPIT_000103</name>
</gene>
<dbReference type="AlphaFoldDB" id="A0A5B9RJR2"/>
<proteinExistence type="predicted"/>
<reference evidence="1" key="1">
    <citation type="journal article" date="2019" name="Genome Biol. Evol.">
        <title>Evidence of extensive intraspecific noncoding reshuffling in a 169-kb mitochondrial genome of a basidiomycetous fungus.</title>
        <authorList>
            <person name="Lee H.H."/>
            <person name="Ke H.M."/>
            <person name="Lin C.I."/>
            <person name="Lee T.J."/>
            <person name="Chung C.L."/>
            <person name="Tsai I.J."/>
        </authorList>
    </citation>
    <scope>NUCLEOTIDE SEQUENCE</scope>
    <source>
        <strain evidence="1">BCRC 35384</strain>
    </source>
</reference>
<dbReference type="EMBL" id="MK623257">
    <property type="protein sequence ID" value="QEG56995.1"/>
    <property type="molecule type" value="Genomic_DNA"/>
</dbReference>
<geneLocation type="mitochondrion" evidence="1"/>
<accession>A0A5B9RJR2</accession>
<sequence length="104" mass="12466">MIYYFWGVWFLYLTPLFYSNRCFRFKEEVLDKNGKKITPHPLGGPLTKYLHHLTNFYIFFSAGSSAPRKCYLKYRGFNHLSLCPFYLYKNRFVIKSVIFPLITA</sequence>